<evidence type="ECO:0000256" key="3">
    <source>
        <dbReference type="SAM" id="SignalP"/>
    </source>
</evidence>
<keyword evidence="5" id="KW-1185">Reference proteome</keyword>
<dbReference type="PROSITE" id="PS00927">
    <property type="entry name" value="TREHALASE_1"/>
    <property type="match status" value="1"/>
</dbReference>
<dbReference type="PANTHER" id="PTHR23403:SF1">
    <property type="entry name" value="TREHALASE"/>
    <property type="match status" value="1"/>
</dbReference>
<dbReference type="Pfam" id="PF01204">
    <property type="entry name" value="Trehalase"/>
    <property type="match status" value="1"/>
</dbReference>
<dbReference type="SUPFAM" id="SSF48208">
    <property type="entry name" value="Six-hairpin glycosidases"/>
    <property type="match status" value="1"/>
</dbReference>
<reference evidence="5" key="1">
    <citation type="submission" date="2018-05" db="EMBL/GenBank/DDBJ databases">
        <authorList>
            <person name="Nie L."/>
        </authorList>
    </citation>
    <scope>NUCLEOTIDE SEQUENCE [LARGE SCALE GENOMIC DNA]</scope>
    <source>
        <strain evidence="5">NL</strain>
    </source>
</reference>
<dbReference type="RefSeq" id="WP_111477590.1">
    <property type="nucleotide sequence ID" value="NZ_QHKM01000002.1"/>
</dbReference>
<dbReference type="InterPro" id="IPR012341">
    <property type="entry name" value="6hp_glycosidase-like_sf"/>
</dbReference>
<keyword evidence="2" id="KW-0326">Glycosidase</keyword>
<accession>A0A328BMR1</accession>
<evidence type="ECO:0000313" key="4">
    <source>
        <dbReference type="EMBL" id="RAK67975.1"/>
    </source>
</evidence>
<dbReference type="GO" id="GO:0004555">
    <property type="term" value="F:alpha,alpha-trehalase activity"/>
    <property type="evidence" value="ECO:0007669"/>
    <property type="project" value="InterPro"/>
</dbReference>
<dbReference type="InterPro" id="IPR018232">
    <property type="entry name" value="Glyco_hydro_37_CS"/>
</dbReference>
<dbReference type="Proteomes" id="UP000248553">
    <property type="component" value="Unassembled WGS sequence"/>
</dbReference>
<evidence type="ECO:0000256" key="1">
    <source>
        <dbReference type="ARBA" id="ARBA00022801"/>
    </source>
</evidence>
<sequence>MTRLALSCLTLLLTARVALAQPSPRQLYPTLFEAVQLGGVFADSKTFVDARPKLAPADIERAFEQQRGQPGFQLRRFVEQHFALPTAPTDAYRSRPQAGLRHHLDTLWTVLTRQPQDSVGRYSSLLPLPRPYVVPGGRFREVYYWDSYFTMLGLRESGRTALIRGMVDNFASLIDRQGFIPNGNRTYYLTRAQPPFFASMVELLAQVQGDSVRLRYQPRLLREYQYWMAGADSLRPGEAARCAVRLPGGEVLNRYWDAGDYAREESYAEDVATARQSPQPAPQFYRNVRAAAASGWDFSTRWFGAGAALAGIRTTELVPVDLNCLLYGLETTLAAGYRRQGDPAQARAFEQRAVARKKAIRRYCWDARQQWFVDYDLAARRPAPVRTLAAAFPLYYGLASPKQARQVAAGLQRDFLKPGGLVTTLTRSGQQWDAPNGWAPLQYVAIEGLERYRQRELARTVATRWVALNVRVFGQTGKLLEKYNVEDAALTAGGGEYPTQDGFGWTNGVLLTLMNRYHIGPAK</sequence>
<feature type="signal peptide" evidence="3">
    <location>
        <begin position="1"/>
        <end position="20"/>
    </location>
</feature>
<dbReference type="AlphaFoldDB" id="A0A328BMR1"/>
<dbReference type="PRINTS" id="PR00744">
    <property type="entry name" value="GLHYDRLASE37"/>
</dbReference>
<organism evidence="4 5">
    <name type="scientific">Hymenobacter edaphi</name>
    <dbReference type="NCBI Taxonomy" id="2211146"/>
    <lineage>
        <taxon>Bacteria</taxon>
        <taxon>Pseudomonadati</taxon>
        <taxon>Bacteroidota</taxon>
        <taxon>Cytophagia</taxon>
        <taxon>Cytophagales</taxon>
        <taxon>Hymenobacteraceae</taxon>
        <taxon>Hymenobacter</taxon>
    </lineage>
</organism>
<dbReference type="NCBIfam" id="NF009773">
    <property type="entry name" value="PRK13270.1"/>
    <property type="match status" value="1"/>
</dbReference>
<dbReference type="GO" id="GO:0005993">
    <property type="term" value="P:trehalose catabolic process"/>
    <property type="evidence" value="ECO:0007669"/>
    <property type="project" value="TreeGrafter"/>
</dbReference>
<feature type="chain" id="PRO_5016234935" evidence="3">
    <location>
        <begin position="21"/>
        <end position="523"/>
    </location>
</feature>
<evidence type="ECO:0000256" key="2">
    <source>
        <dbReference type="ARBA" id="ARBA00023295"/>
    </source>
</evidence>
<comment type="caution">
    <text evidence="4">The sequence shown here is derived from an EMBL/GenBank/DDBJ whole genome shotgun (WGS) entry which is preliminary data.</text>
</comment>
<dbReference type="PANTHER" id="PTHR23403">
    <property type="entry name" value="TREHALASE"/>
    <property type="match status" value="1"/>
</dbReference>
<dbReference type="NCBIfam" id="NF009774">
    <property type="entry name" value="PRK13271.1"/>
    <property type="match status" value="1"/>
</dbReference>
<dbReference type="InterPro" id="IPR008928">
    <property type="entry name" value="6-hairpin_glycosidase_sf"/>
</dbReference>
<keyword evidence="3" id="KW-0732">Signal</keyword>
<gene>
    <name evidence="4" type="ORF">DLM85_07995</name>
</gene>
<dbReference type="InterPro" id="IPR001661">
    <property type="entry name" value="Glyco_hydro_37"/>
</dbReference>
<name>A0A328BMR1_9BACT</name>
<keyword evidence="1" id="KW-0378">Hydrolase</keyword>
<evidence type="ECO:0000313" key="5">
    <source>
        <dbReference type="Proteomes" id="UP000248553"/>
    </source>
</evidence>
<dbReference type="OrthoDB" id="106887at2"/>
<dbReference type="PROSITE" id="PS00928">
    <property type="entry name" value="TREHALASE_2"/>
    <property type="match status" value="1"/>
</dbReference>
<proteinExistence type="predicted"/>
<dbReference type="EMBL" id="QHKM01000002">
    <property type="protein sequence ID" value="RAK67975.1"/>
    <property type="molecule type" value="Genomic_DNA"/>
</dbReference>
<protein>
    <submittedName>
        <fullName evidence="4">Trehalase</fullName>
    </submittedName>
</protein>
<dbReference type="Gene3D" id="1.50.10.10">
    <property type="match status" value="1"/>
</dbReference>